<feature type="signal peptide" evidence="1">
    <location>
        <begin position="1"/>
        <end position="31"/>
    </location>
</feature>
<sequence length="87" mass="9800">MANCKFSASFYCILLLTVLLSADYMIPKIDAKGCHEGYPWIEMNCIGEQPDDPCVDECVKRRGPGAWAICRSFTGVPGTFCECWWHC</sequence>
<evidence type="ECO:0000313" key="3">
    <source>
        <dbReference type="Proteomes" id="UP001630127"/>
    </source>
</evidence>
<keyword evidence="3" id="KW-1185">Reference proteome</keyword>
<evidence type="ECO:0000256" key="1">
    <source>
        <dbReference type="SAM" id="SignalP"/>
    </source>
</evidence>
<dbReference type="EMBL" id="JBJUIK010000013">
    <property type="protein sequence ID" value="KAL3506252.1"/>
    <property type="molecule type" value="Genomic_DNA"/>
</dbReference>
<protein>
    <submittedName>
        <fullName evidence="2">Uncharacterized protein</fullName>
    </submittedName>
</protein>
<organism evidence="2 3">
    <name type="scientific">Cinchona calisaya</name>
    <dbReference type="NCBI Taxonomy" id="153742"/>
    <lineage>
        <taxon>Eukaryota</taxon>
        <taxon>Viridiplantae</taxon>
        <taxon>Streptophyta</taxon>
        <taxon>Embryophyta</taxon>
        <taxon>Tracheophyta</taxon>
        <taxon>Spermatophyta</taxon>
        <taxon>Magnoliopsida</taxon>
        <taxon>eudicotyledons</taxon>
        <taxon>Gunneridae</taxon>
        <taxon>Pentapetalae</taxon>
        <taxon>asterids</taxon>
        <taxon>lamiids</taxon>
        <taxon>Gentianales</taxon>
        <taxon>Rubiaceae</taxon>
        <taxon>Cinchonoideae</taxon>
        <taxon>Cinchoneae</taxon>
        <taxon>Cinchona</taxon>
    </lineage>
</organism>
<dbReference type="Proteomes" id="UP001630127">
    <property type="component" value="Unassembled WGS sequence"/>
</dbReference>
<dbReference type="AlphaFoldDB" id="A0ABD2YK87"/>
<evidence type="ECO:0000313" key="2">
    <source>
        <dbReference type="EMBL" id="KAL3506252.1"/>
    </source>
</evidence>
<keyword evidence="1" id="KW-0732">Signal</keyword>
<comment type="caution">
    <text evidence="2">The sequence shown here is derived from an EMBL/GenBank/DDBJ whole genome shotgun (WGS) entry which is preliminary data.</text>
</comment>
<name>A0ABD2YK87_9GENT</name>
<reference evidence="2 3" key="1">
    <citation type="submission" date="2024-11" db="EMBL/GenBank/DDBJ databases">
        <title>A near-complete genome assembly of Cinchona calisaya.</title>
        <authorList>
            <person name="Lian D.C."/>
            <person name="Zhao X.W."/>
            <person name="Wei L."/>
        </authorList>
    </citation>
    <scope>NUCLEOTIDE SEQUENCE [LARGE SCALE GENOMIC DNA]</scope>
    <source>
        <tissue evidence="2">Nenye</tissue>
    </source>
</reference>
<accession>A0ABD2YK87</accession>
<proteinExistence type="predicted"/>
<feature type="chain" id="PRO_5044810604" evidence="1">
    <location>
        <begin position="32"/>
        <end position="87"/>
    </location>
</feature>
<gene>
    <name evidence="2" type="ORF">ACH5RR_031634</name>
</gene>